<dbReference type="AlphaFoldDB" id="A0AAJ0NGG4"/>
<dbReference type="PANTHER" id="PTHR43847">
    <property type="entry name" value="BLL3993 PROTEIN"/>
    <property type="match status" value="1"/>
</dbReference>
<dbReference type="RefSeq" id="WP_046100445.1">
    <property type="nucleotide sequence ID" value="NZ_BKAP01000020.1"/>
</dbReference>
<comment type="caution">
    <text evidence="6">The sequence shown here is derived from an EMBL/GenBank/DDBJ whole genome shotgun (WGS) entry which is preliminary data.</text>
</comment>
<reference evidence="6 7" key="1">
    <citation type="submission" date="2015-03" db="EMBL/GenBank/DDBJ databases">
        <title>Draft Genome Sequence of S. carnosus subsp. utilis LTH 7013, Isolated from South Tirolean Ham.</title>
        <authorList>
            <person name="Mueller A."/>
            <person name="Huptas C."/>
            <person name="Wenning M."/>
            <person name="Weiss A."/>
            <person name="Schmidt H."/>
        </authorList>
    </citation>
    <scope>NUCLEOTIDE SEQUENCE [LARGE SCALE GENOMIC DNA]</scope>
    <source>
        <strain evidence="6 7">LTH7013</strain>
    </source>
</reference>
<gene>
    <name evidence="6" type="ORF">VV61_10820</name>
</gene>
<dbReference type="InterPro" id="IPR052527">
    <property type="entry name" value="Metal_cation-efflux_comp"/>
</dbReference>
<dbReference type="EMBL" id="LAIU01000008">
    <property type="protein sequence ID" value="KKB24585.1"/>
    <property type="molecule type" value="Genomic_DNA"/>
</dbReference>
<name>A0AAJ0NGG4_STACA</name>
<evidence type="ECO:0000313" key="6">
    <source>
        <dbReference type="EMBL" id="KKB24585.1"/>
    </source>
</evidence>
<feature type="transmembrane region" description="Helical" evidence="5">
    <location>
        <begin position="128"/>
        <end position="153"/>
    </location>
</feature>
<dbReference type="PANTHER" id="PTHR43847:SF1">
    <property type="entry name" value="BLL3993 PROTEIN"/>
    <property type="match status" value="1"/>
</dbReference>
<feature type="transmembrane region" description="Helical" evidence="5">
    <location>
        <begin position="40"/>
        <end position="60"/>
    </location>
</feature>
<evidence type="ECO:0000256" key="1">
    <source>
        <dbReference type="ARBA" id="ARBA00004141"/>
    </source>
</evidence>
<dbReference type="InterPro" id="IPR007269">
    <property type="entry name" value="ICMT_MeTrfase"/>
</dbReference>
<dbReference type="Gene3D" id="1.20.120.1630">
    <property type="match status" value="1"/>
</dbReference>
<dbReference type="Proteomes" id="UP000033530">
    <property type="component" value="Unassembled WGS sequence"/>
</dbReference>
<keyword evidence="3 5" id="KW-1133">Transmembrane helix</keyword>
<evidence type="ECO:0000256" key="3">
    <source>
        <dbReference type="ARBA" id="ARBA00022989"/>
    </source>
</evidence>
<dbReference type="Pfam" id="PF04140">
    <property type="entry name" value="ICMT"/>
    <property type="match status" value="1"/>
</dbReference>
<keyword evidence="4 5" id="KW-0472">Membrane</keyword>
<accession>A0AAJ0NGG4</accession>
<evidence type="ECO:0000256" key="2">
    <source>
        <dbReference type="ARBA" id="ARBA00022692"/>
    </source>
</evidence>
<feature type="transmembrane region" description="Helical" evidence="5">
    <location>
        <begin position="67"/>
        <end position="87"/>
    </location>
</feature>
<dbReference type="GO" id="GO:0004671">
    <property type="term" value="F:protein C-terminal S-isoprenylcysteine carboxyl O-methyltransferase activity"/>
    <property type="evidence" value="ECO:0007669"/>
    <property type="project" value="InterPro"/>
</dbReference>
<evidence type="ECO:0000256" key="4">
    <source>
        <dbReference type="ARBA" id="ARBA00023136"/>
    </source>
</evidence>
<proteinExistence type="predicted"/>
<comment type="subcellular location">
    <subcellularLocation>
        <location evidence="1">Membrane</location>
        <topology evidence="1">Multi-pass membrane protein</topology>
    </subcellularLocation>
</comment>
<keyword evidence="2 5" id="KW-0812">Transmembrane</keyword>
<evidence type="ECO:0000256" key="5">
    <source>
        <dbReference type="SAM" id="Phobius"/>
    </source>
</evidence>
<protein>
    <submittedName>
        <fullName evidence="6">Membrane protein</fullName>
    </submittedName>
</protein>
<evidence type="ECO:0000313" key="7">
    <source>
        <dbReference type="Proteomes" id="UP000033530"/>
    </source>
</evidence>
<sequence>MITFILLIFFAIRLYTLYISIQHERALKAEGAKQYGVKNSKYLVITHTLIYVSAIITAIIQHPRFDFISLVGLILLVFSYIVLFMVIRTLGSIWTLKIYILKKHRIVEQGIFKYIKHPNYFLNIIPELIGVVLLTHAYSTALLFIPYALFLYIRIQQEEQAMAHLY</sequence>
<dbReference type="GO" id="GO:0016020">
    <property type="term" value="C:membrane"/>
    <property type="evidence" value="ECO:0007669"/>
    <property type="project" value="UniProtKB-SubCell"/>
</dbReference>
<organism evidence="6 7">
    <name type="scientific">Staphylococcus carnosus</name>
    <dbReference type="NCBI Taxonomy" id="1281"/>
    <lineage>
        <taxon>Bacteria</taxon>
        <taxon>Bacillati</taxon>
        <taxon>Bacillota</taxon>
        <taxon>Bacilli</taxon>
        <taxon>Bacillales</taxon>
        <taxon>Staphylococcaceae</taxon>
        <taxon>Staphylococcus</taxon>
    </lineage>
</organism>